<dbReference type="CDD" id="cd00093">
    <property type="entry name" value="HTH_XRE"/>
    <property type="match status" value="1"/>
</dbReference>
<dbReference type="InterPro" id="IPR001387">
    <property type="entry name" value="Cro/C1-type_HTH"/>
</dbReference>
<dbReference type="SMART" id="SM00530">
    <property type="entry name" value="HTH_XRE"/>
    <property type="match status" value="1"/>
</dbReference>
<dbReference type="Proteomes" id="UP000035444">
    <property type="component" value="Unassembled WGS sequence"/>
</dbReference>
<dbReference type="Pfam" id="PF01381">
    <property type="entry name" value="HTH_3"/>
    <property type="match status" value="1"/>
</dbReference>
<organism evidence="3 4">
    <name type="scientific">Kiloniella spongiae</name>
    <dbReference type="NCBI Taxonomy" id="1489064"/>
    <lineage>
        <taxon>Bacteria</taxon>
        <taxon>Pseudomonadati</taxon>
        <taxon>Pseudomonadota</taxon>
        <taxon>Alphaproteobacteria</taxon>
        <taxon>Rhodospirillales</taxon>
        <taxon>Kiloniellaceae</taxon>
        <taxon>Kiloniella</taxon>
    </lineage>
</organism>
<dbReference type="SUPFAM" id="SSF51182">
    <property type="entry name" value="RmlC-like cupins"/>
    <property type="match status" value="1"/>
</dbReference>
<dbReference type="InterPro" id="IPR010982">
    <property type="entry name" value="Lambda_DNA-bd_dom_sf"/>
</dbReference>
<dbReference type="Gene3D" id="1.10.260.40">
    <property type="entry name" value="lambda repressor-like DNA-binding domains"/>
    <property type="match status" value="1"/>
</dbReference>
<dbReference type="InterPro" id="IPR014710">
    <property type="entry name" value="RmlC-like_jellyroll"/>
</dbReference>
<dbReference type="InterPro" id="IPR050807">
    <property type="entry name" value="TransReg_Diox_bact_type"/>
</dbReference>
<evidence type="ECO:0000256" key="1">
    <source>
        <dbReference type="ARBA" id="ARBA00023125"/>
    </source>
</evidence>
<keyword evidence="4" id="KW-1185">Reference proteome</keyword>
<dbReference type="EMBL" id="LAQL01000006">
    <property type="protein sequence ID" value="KLN60809.1"/>
    <property type="molecule type" value="Genomic_DNA"/>
</dbReference>
<dbReference type="PANTHER" id="PTHR46797:SF1">
    <property type="entry name" value="METHYLPHOSPHONATE SYNTHASE"/>
    <property type="match status" value="1"/>
</dbReference>
<evidence type="ECO:0000313" key="4">
    <source>
        <dbReference type="Proteomes" id="UP000035444"/>
    </source>
</evidence>
<dbReference type="Gene3D" id="2.60.120.10">
    <property type="entry name" value="Jelly Rolls"/>
    <property type="match status" value="1"/>
</dbReference>
<dbReference type="InterPro" id="IPR013096">
    <property type="entry name" value="Cupin_2"/>
</dbReference>
<feature type="domain" description="HTH cro/C1-type" evidence="2">
    <location>
        <begin position="15"/>
        <end position="69"/>
    </location>
</feature>
<dbReference type="InterPro" id="IPR011051">
    <property type="entry name" value="RmlC_Cupin_sf"/>
</dbReference>
<dbReference type="Pfam" id="PF07883">
    <property type="entry name" value="Cupin_2"/>
    <property type="match status" value="1"/>
</dbReference>
<dbReference type="SUPFAM" id="SSF47413">
    <property type="entry name" value="lambda repressor-like DNA-binding domains"/>
    <property type="match status" value="1"/>
</dbReference>
<proteinExistence type="predicted"/>
<name>A0A0H2ME23_9PROT</name>
<dbReference type="PROSITE" id="PS50943">
    <property type="entry name" value="HTH_CROC1"/>
    <property type="match status" value="1"/>
</dbReference>
<dbReference type="STRING" id="1489064.WH96_10070"/>
<dbReference type="GO" id="GO:0005829">
    <property type="term" value="C:cytosol"/>
    <property type="evidence" value="ECO:0007669"/>
    <property type="project" value="TreeGrafter"/>
</dbReference>
<dbReference type="RefSeq" id="WP_046505501.1">
    <property type="nucleotide sequence ID" value="NZ_LAQL01000006.1"/>
</dbReference>
<accession>A0A0H2ME23</accession>
<gene>
    <name evidence="3" type="ORF">WH96_10070</name>
</gene>
<evidence type="ECO:0000313" key="3">
    <source>
        <dbReference type="EMBL" id="KLN60809.1"/>
    </source>
</evidence>
<dbReference type="OrthoDB" id="189170at2"/>
<dbReference type="CDD" id="cd02209">
    <property type="entry name" value="cupin_XRE_C"/>
    <property type="match status" value="1"/>
</dbReference>
<protein>
    <recommendedName>
        <fullName evidence="2">HTH cro/C1-type domain-containing protein</fullName>
    </recommendedName>
</protein>
<reference evidence="3 4" key="1">
    <citation type="submission" date="2015-03" db="EMBL/GenBank/DDBJ databases">
        <title>Genome Sequence of Kiloniella spongiae MEBiC09566, isolated from a marine sponge.</title>
        <authorList>
            <person name="Shao Z."/>
            <person name="Wang L."/>
            <person name="Li X."/>
        </authorList>
    </citation>
    <scope>NUCLEOTIDE SEQUENCE [LARGE SCALE GENOMIC DNA]</scope>
    <source>
        <strain evidence="3 4">MEBiC09566</strain>
    </source>
</reference>
<evidence type="ECO:0000259" key="2">
    <source>
        <dbReference type="PROSITE" id="PS50943"/>
    </source>
</evidence>
<dbReference type="PANTHER" id="PTHR46797">
    <property type="entry name" value="HTH-TYPE TRANSCRIPTIONAL REGULATOR"/>
    <property type="match status" value="1"/>
</dbReference>
<keyword evidence="1" id="KW-0238">DNA-binding</keyword>
<dbReference type="AlphaFoldDB" id="A0A0H2ME23"/>
<dbReference type="GO" id="GO:0003677">
    <property type="term" value="F:DNA binding"/>
    <property type="evidence" value="ECO:0007669"/>
    <property type="project" value="UniProtKB-KW"/>
</dbReference>
<sequence length="194" mass="20821">MSTKRKGVPQIGDKVRDARKEKKLTLDQLAKLSGVSKSMLSQIERGQANPTFATLWSLTQSFGMDIYELLEGAPREPEVVKIEAVPANLTPTMSSPDGSCVMRILSPVENAALCEWYELSFEAAGALRSAPHAEGTREHLTVLSGRIEVESAGDTETVEAGGTARYPADCDHALINVGDGNAVALLVVERLQGL</sequence>
<comment type="caution">
    <text evidence="3">The sequence shown here is derived from an EMBL/GenBank/DDBJ whole genome shotgun (WGS) entry which is preliminary data.</text>
</comment>
<dbReference type="GO" id="GO:0003700">
    <property type="term" value="F:DNA-binding transcription factor activity"/>
    <property type="evidence" value="ECO:0007669"/>
    <property type="project" value="TreeGrafter"/>
</dbReference>